<evidence type="ECO:0000313" key="5">
    <source>
        <dbReference type="Proteomes" id="UP000199664"/>
    </source>
</evidence>
<dbReference type="STRING" id="1036779.SAMN04515666_102744"/>
<dbReference type="GO" id="GO:0046872">
    <property type="term" value="F:metal ion binding"/>
    <property type="evidence" value="ECO:0007669"/>
    <property type="project" value="UniProtKB-KW"/>
</dbReference>
<dbReference type="PIRSF" id="PIRSF005962">
    <property type="entry name" value="Pept_M20D_amidohydro"/>
    <property type="match status" value="1"/>
</dbReference>
<reference evidence="5" key="1">
    <citation type="submission" date="2016-10" db="EMBL/GenBank/DDBJ databases">
        <authorList>
            <person name="Varghese N."/>
            <person name="Submissions S."/>
        </authorList>
    </citation>
    <scope>NUCLEOTIDE SEQUENCE [LARGE SCALE GENOMIC DNA]</scope>
    <source>
        <strain evidence="5">LMG 26383,CCUG 61248,R- 45681</strain>
    </source>
</reference>
<evidence type="ECO:0000256" key="1">
    <source>
        <dbReference type="ARBA" id="ARBA00022801"/>
    </source>
</evidence>
<dbReference type="Pfam" id="PF01546">
    <property type="entry name" value="Peptidase_M20"/>
    <property type="match status" value="1"/>
</dbReference>
<dbReference type="Gene3D" id="3.30.70.360">
    <property type="match status" value="1"/>
</dbReference>
<dbReference type="Pfam" id="PF07687">
    <property type="entry name" value="M20_dimer"/>
    <property type="match status" value="1"/>
</dbReference>
<dbReference type="CDD" id="cd05666">
    <property type="entry name" value="M20_Acy1-like"/>
    <property type="match status" value="1"/>
</dbReference>
<dbReference type="InterPro" id="IPR036264">
    <property type="entry name" value="Bact_exopeptidase_dim_dom"/>
</dbReference>
<dbReference type="Gene3D" id="3.40.630.10">
    <property type="entry name" value="Zn peptidases"/>
    <property type="match status" value="1"/>
</dbReference>
<name>A0A1H7M704_9HYPH</name>
<dbReference type="SUPFAM" id="SSF55031">
    <property type="entry name" value="Bacterial exopeptidase dimerisation domain"/>
    <property type="match status" value="1"/>
</dbReference>
<dbReference type="InterPro" id="IPR017439">
    <property type="entry name" value="Amidohydrolase"/>
</dbReference>
<dbReference type="GO" id="GO:0050118">
    <property type="term" value="F:N-acetyldiaminopimelate deacetylase activity"/>
    <property type="evidence" value="ECO:0007669"/>
    <property type="project" value="UniProtKB-ARBA"/>
</dbReference>
<evidence type="ECO:0000259" key="3">
    <source>
        <dbReference type="Pfam" id="PF07687"/>
    </source>
</evidence>
<feature type="binding site" evidence="2">
    <location>
        <position position="360"/>
    </location>
    <ligand>
        <name>Mn(2+)</name>
        <dbReference type="ChEBI" id="CHEBI:29035"/>
        <label>2</label>
    </ligand>
</feature>
<feature type="binding site" evidence="2">
    <location>
        <position position="104"/>
    </location>
    <ligand>
        <name>Mn(2+)</name>
        <dbReference type="ChEBI" id="CHEBI:29035"/>
        <label>2</label>
    </ligand>
</feature>
<dbReference type="SUPFAM" id="SSF53187">
    <property type="entry name" value="Zn-dependent exopeptidases"/>
    <property type="match status" value="1"/>
</dbReference>
<dbReference type="EMBL" id="FOAN01000002">
    <property type="protein sequence ID" value="SEL06901.1"/>
    <property type="molecule type" value="Genomic_DNA"/>
</dbReference>
<feature type="domain" description="Peptidase M20 dimerisation" evidence="3">
    <location>
        <begin position="189"/>
        <end position="280"/>
    </location>
</feature>
<dbReference type="FunFam" id="3.30.70.360:FF:000001">
    <property type="entry name" value="N-acetyldiaminopimelate deacetylase"/>
    <property type="match status" value="1"/>
</dbReference>
<dbReference type="PANTHER" id="PTHR11014">
    <property type="entry name" value="PEPTIDASE M20 FAMILY MEMBER"/>
    <property type="match status" value="1"/>
</dbReference>
<keyword evidence="2" id="KW-0464">Manganese</keyword>
<dbReference type="InterPro" id="IPR011650">
    <property type="entry name" value="Peptidase_M20_dimer"/>
</dbReference>
<dbReference type="AlphaFoldDB" id="A0A1H7M704"/>
<dbReference type="RefSeq" id="WP_091832053.1">
    <property type="nucleotide sequence ID" value="NZ_FOAN01000002.1"/>
</dbReference>
<organism evidence="4 5">
    <name type="scientific">Bosea lupini</name>
    <dbReference type="NCBI Taxonomy" id="1036779"/>
    <lineage>
        <taxon>Bacteria</taxon>
        <taxon>Pseudomonadati</taxon>
        <taxon>Pseudomonadota</taxon>
        <taxon>Alphaproteobacteria</taxon>
        <taxon>Hyphomicrobiales</taxon>
        <taxon>Boseaceae</taxon>
        <taxon>Bosea</taxon>
    </lineage>
</organism>
<keyword evidence="2" id="KW-0479">Metal-binding</keyword>
<dbReference type="Proteomes" id="UP000199664">
    <property type="component" value="Unassembled WGS sequence"/>
</dbReference>
<evidence type="ECO:0000256" key="2">
    <source>
        <dbReference type="PIRSR" id="PIRSR005962-1"/>
    </source>
</evidence>
<dbReference type="OrthoDB" id="9777385at2"/>
<dbReference type="GO" id="GO:0019877">
    <property type="term" value="P:diaminopimelate biosynthetic process"/>
    <property type="evidence" value="ECO:0007669"/>
    <property type="project" value="UniProtKB-ARBA"/>
</dbReference>
<sequence>MPKSDLIAAIEPEISAIRRDFHRHPELLFDVQRTAGIVADKLREWGVDEVVTGIGRTGVVGVIKGKGQDSGKVIGLRADMDALPIHEETNLEHRSTVPGKMHACGHDGHTAMLLGAAKYLAQTRDFDGTAIVIFQPAEEGGGGGREMCKDGMMERFGVQEVYGLHNMPGLPIGQFAIRKGPMMAAADRFLIKLEGRGGHAAKPNETIDPLVSACQIVTSLQTIASRNADPLDSVVVSVTALQAGEAFNVIPQHAVIKGTVRSLSPEMRDLAEKRFREIVAGTCQAFGLTFEIEYERGYPVTFNHAGQTDFVTSATKSTFGKEAIDTTVPPTMGSEDFSFMLEERPGAYIFMGNGESAGLHHPAYEFNDKAIPVGMTYWASLVEMAMPQRAA</sequence>
<keyword evidence="5" id="KW-1185">Reference proteome</keyword>
<protein>
    <submittedName>
        <fullName evidence="4">Hippurate hydrolase</fullName>
    </submittedName>
</protein>
<accession>A0A1H7M704</accession>
<feature type="binding site" evidence="2">
    <location>
        <position position="165"/>
    </location>
    <ligand>
        <name>Mn(2+)</name>
        <dbReference type="ChEBI" id="CHEBI:29035"/>
        <label>2</label>
    </ligand>
</feature>
<dbReference type="NCBIfam" id="TIGR01891">
    <property type="entry name" value="amidohydrolases"/>
    <property type="match status" value="1"/>
</dbReference>
<keyword evidence="1 4" id="KW-0378">Hydrolase</keyword>
<dbReference type="PANTHER" id="PTHR11014:SF63">
    <property type="entry name" value="METALLOPEPTIDASE, PUTATIVE (AFU_ORTHOLOGUE AFUA_6G09600)-RELATED"/>
    <property type="match status" value="1"/>
</dbReference>
<comment type="cofactor">
    <cofactor evidence="2">
        <name>Mn(2+)</name>
        <dbReference type="ChEBI" id="CHEBI:29035"/>
    </cofactor>
    <text evidence="2">The Mn(2+) ion enhances activity.</text>
</comment>
<feature type="binding site" evidence="2">
    <location>
        <position position="139"/>
    </location>
    <ligand>
        <name>Mn(2+)</name>
        <dbReference type="ChEBI" id="CHEBI:29035"/>
        <label>2</label>
    </ligand>
</feature>
<gene>
    <name evidence="4" type="ORF">SAMN04515666_102744</name>
</gene>
<feature type="binding site" evidence="2">
    <location>
        <position position="106"/>
    </location>
    <ligand>
        <name>Mn(2+)</name>
        <dbReference type="ChEBI" id="CHEBI:29035"/>
        <label>2</label>
    </ligand>
</feature>
<evidence type="ECO:0000313" key="4">
    <source>
        <dbReference type="EMBL" id="SEL06901.1"/>
    </source>
</evidence>
<dbReference type="InterPro" id="IPR002933">
    <property type="entry name" value="Peptidase_M20"/>
</dbReference>
<proteinExistence type="predicted"/>